<accession>A0A934PYZ6</accession>
<dbReference type="Pfam" id="PF06082">
    <property type="entry name" value="YjbH"/>
    <property type="match status" value="1"/>
</dbReference>
<dbReference type="AlphaFoldDB" id="A0A934PYZ6"/>
<name>A0A934PYZ6_9BURK</name>
<dbReference type="EMBL" id="JAEDAO010000001">
    <property type="protein sequence ID" value="MBK0391978.1"/>
    <property type="molecule type" value="Genomic_DNA"/>
</dbReference>
<feature type="region of interest" description="Disordered" evidence="1">
    <location>
        <begin position="255"/>
        <end position="302"/>
    </location>
</feature>
<reference evidence="3" key="1">
    <citation type="submission" date="2020-12" db="EMBL/GenBank/DDBJ databases">
        <title>Ramlibacter sp. nov., isolated from a freshwater alga, Cryptomonas.</title>
        <authorList>
            <person name="Kim H.M."/>
            <person name="Jeon C.O."/>
        </authorList>
    </citation>
    <scope>NUCLEOTIDE SEQUENCE</scope>
    <source>
        <strain evidence="3">CrO1</strain>
    </source>
</reference>
<evidence type="ECO:0000256" key="2">
    <source>
        <dbReference type="SAM" id="SignalP"/>
    </source>
</evidence>
<feature type="chain" id="PRO_5037129763" evidence="2">
    <location>
        <begin position="21"/>
        <end position="752"/>
    </location>
</feature>
<keyword evidence="4" id="KW-1185">Reference proteome</keyword>
<comment type="caution">
    <text evidence="3">The sequence shown here is derived from an EMBL/GenBank/DDBJ whole genome shotgun (WGS) entry which is preliminary data.</text>
</comment>
<evidence type="ECO:0000256" key="1">
    <source>
        <dbReference type="SAM" id="MobiDB-lite"/>
    </source>
</evidence>
<proteinExistence type="predicted"/>
<protein>
    <submittedName>
        <fullName evidence="3">YjbH domain-containing protein</fullName>
    </submittedName>
</protein>
<organism evidence="3 4">
    <name type="scientific">Ramlibacter algicola</name>
    <dbReference type="NCBI Taxonomy" id="2795217"/>
    <lineage>
        <taxon>Bacteria</taxon>
        <taxon>Pseudomonadati</taxon>
        <taxon>Pseudomonadota</taxon>
        <taxon>Betaproteobacteria</taxon>
        <taxon>Burkholderiales</taxon>
        <taxon>Comamonadaceae</taxon>
        <taxon>Ramlibacter</taxon>
    </lineage>
</organism>
<dbReference type="RefSeq" id="WP_200786945.1">
    <property type="nucleotide sequence ID" value="NZ_JAEDAO010000001.1"/>
</dbReference>
<sequence>MRARLLLPIAAAFVASPALAVDTTLTGAGFSGLGITPTAGLLSWGNLGTSYENQVSGIARNTSGHNLALGVGLLPNMEVAGRLATNSLHDNCFFSAGGCGARDLSASGKFGIGLDTAGRWNAAVGITDVGGSVTYFRSYYGVLTYDTGPFQASGGLAKRSGRGINGSASPLSGAFASLAWQPMPLLRAHVEYSDGKAWAGARVFAPQAWLPEGWGVSAGVNASLNRSPLTQRTWWNAALTVPLYKVPAMPGRDKAPLLPLQEGQRREPSYEARAGLSSPGTESKKAEALDPRVQGDDKKEAVRSRLRGNDGAAPGGAAASPSDAQLQALANALQAKGLQDIWVGRTADGMVAVRVENGSWQWNSADALGVALGVVARNLSESRSGYRLVLTVRQVPLVAVTGQADCLREWIEQPSNTCTAGQLSTPGSQPLRDIHDGAVWLVQRQNPGWQTLRVSISPVVRTNSGTEFGAFDASVGANIKAQLPLWAGASVEGAVDVPIDQSRNYEPEGVFGEQRVRSGIERLAFTQTTRVPVERWLTGAQDQRWSPGAVTAQVTAGRVGRFYDGALAELRWEPGEGRHRLSAMAGALRNNEYMGGLGPLGGVRRAMPVIGSYRYSVMATRTDLEATAGQFMNNDRGLRVGLRQWFADTAVSVFYKRTTTDGNPARQLVGLELSIPIGPRRDWQPLPHLQVGGTSRFAIGRETTVRESGSNPIRRGRAELPPTPDLNAVFNSDRSGLAYFEDNLRRIRDAAR</sequence>
<evidence type="ECO:0000313" key="4">
    <source>
        <dbReference type="Proteomes" id="UP000617041"/>
    </source>
</evidence>
<dbReference type="Proteomes" id="UP000617041">
    <property type="component" value="Unassembled WGS sequence"/>
</dbReference>
<evidence type="ECO:0000313" key="3">
    <source>
        <dbReference type="EMBL" id="MBK0391978.1"/>
    </source>
</evidence>
<keyword evidence="2" id="KW-0732">Signal</keyword>
<feature type="signal peptide" evidence="2">
    <location>
        <begin position="1"/>
        <end position="20"/>
    </location>
</feature>
<gene>
    <name evidence="3" type="ORF">I8E28_05200</name>
</gene>
<feature type="compositionally biased region" description="Basic and acidic residues" evidence="1">
    <location>
        <begin position="282"/>
        <end position="302"/>
    </location>
</feature>
<dbReference type="InterPro" id="IPR010344">
    <property type="entry name" value="YbjH"/>
</dbReference>